<gene>
    <name evidence="1" type="ORF">DNHGIG_03740</name>
</gene>
<evidence type="ECO:0000313" key="1">
    <source>
        <dbReference type="EMBL" id="GIM44825.1"/>
    </source>
</evidence>
<name>A0AAV4LAL9_9BACL</name>
<sequence>MEQLGITGRSRHDTPDEFATLSAVIIDGEEVFIDNGAIHGKSRVERGISFSAKSPDEVPGGIRIPVIWVTLRRTEGGFGYSGICGSVLVIDKEARTGYKSLPDQVNKMDAAMKGKVQVDALTEKEKKLLSDFLREFRGGELWKNTDENVKSSLS</sequence>
<dbReference type="RefSeq" id="WP_282198079.1">
    <property type="nucleotide sequence ID" value="NZ_BOQE01000001.1"/>
</dbReference>
<reference evidence="1" key="1">
    <citation type="journal article" date="2023" name="Int. J. Syst. Evol. Microbiol.">
        <title>Collibacillus ludicampi gen. nov., sp. nov., a new soil bacterium of the family Alicyclobacillaceae.</title>
        <authorList>
            <person name="Jojima T."/>
            <person name="Ioku Y."/>
            <person name="Fukuta Y."/>
            <person name="Shirasaka N."/>
            <person name="Matsumura Y."/>
            <person name="Mori M."/>
        </authorList>
    </citation>
    <scope>NUCLEOTIDE SEQUENCE</scope>
    <source>
        <strain evidence="1">TP075</strain>
    </source>
</reference>
<comment type="caution">
    <text evidence="1">The sequence shown here is derived from an EMBL/GenBank/DDBJ whole genome shotgun (WGS) entry which is preliminary data.</text>
</comment>
<dbReference type="Proteomes" id="UP001057291">
    <property type="component" value="Unassembled WGS sequence"/>
</dbReference>
<proteinExistence type="predicted"/>
<dbReference type="Pfam" id="PF08741">
    <property type="entry name" value="YwhD"/>
    <property type="match status" value="1"/>
</dbReference>
<evidence type="ECO:0000313" key="2">
    <source>
        <dbReference type="Proteomes" id="UP001057291"/>
    </source>
</evidence>
<organism evidence="1 2">
    <name type="scientific">Collibacillus ludicampi</name>
    <dbReference type="NCBI Taxonomy" id="2771369"/>
    <lineage>
        <taxon>Bacteria</taxon>
        <taxon>Bacillati</taxon>
        <taxon>Bacillota</taxon>
        <taxon>Bacilli</taxon>
        <taxon>Bacillales</taxon>
        <taxon>Alicyclobacillaceae</taxon>
        <taxon>Collibacillus</taxon>
    </lineage>
</organism>
<dbReference type="AlphaFoldDB" id="A0AAV4LAL9"/>
<dbReference type="InterPro" id="IPR014852">
    <property type="entry name" value="YwhD"/>
</dbReference>
<protein>
    <submittedName>
        <fullName evidence="1">Uncharacterized protein</fullName>
    </submittedName>
</protein>
<keyword evidence="2" id="KW-1185">Reference proteome</keyword>
<accession>A0AAV4LAL9</accession>
<dbReference type="EMBL" id="BOQE01000001">
    <property type="protein sequence ID" value="GIM44825.1"/>
    <property type="molecule type" value="Genomic_DNA"/>
</dbReference>